<dbReference type="GO" id="GO:0000978">
    <property type="term" value="F:RNA polymerase II cis-regulatory region sequence-specific DNA binding"/>
    <property type="evidence" value="ECO:0007669"/>
    <property type="project" value="TreeGrafter"/>
</dbReference>
<dbReference type="PANTHER" id="PTHR45793:SF12">
    <property type="entry name" value="TETRAPEPTIDE REPEAT HOMEOBOX 1"/>
    <property type="match status" value="1"/>
</dbReference>
<dbReference type="InterPro" id="IPR001356">
    <property type="entry name" value="HD"/>
</dbReference>
<evidence type="ECO:0000259" key="8">
    <source>
        <dbReference type="PROSITE" id="PS50071"/>
    </source>
</evidence>
<keyword evidence="4 5" id="KW-0539">Nucleus</keyword>
<dbReference type="Gene3D" id="1.10.10.60">
    <property type="entry name" value="Homeodomain-like"/>
    <property type="match status" value="1"/>
</dbReference>
<dbReference type="PROSITE" id="PS50071">
    <property type="entry name" value="HOMEOBOX_2"/>
    <property type="match status" value="1"/>
</dbReference>
<feature type="compositionally biased region" description="Basic and acidic residues" evidence="7">
    <location>
        <begin position="129"/>
        <end position="139"/>
    </location>
</feature>
<feature type="compositionally biased region" description="Basic and acidic residues" evidence="7">
    <location>
        <begin position="104"/>
        <end position="114"/>
    </location>
</feature>
<dbReference type="GO" id="GO:0000981">
    <property type="term" value="F:DNA-binding transcription factor activity, RNA polymerase II-specific"/>
    <property type="evidence" value="ECO:0007669"/>
    <property type="project" value="InterPro"/>
</dbReference>
<evidence type="ECO:0000256" key="7">
    <source>
        <dbReference type="SAM" id="MobiDB-lite"/>
    </source>
</evidence>
<evidence type="ECO:0000256" key="1">
    <source>
        <dbReference type="ARBA" id="ARBA00004123"/>
    </source>
</evidence>
<dbReference type="PROSITE" id="PS00027">
    <property type="entry name" value="HOMEOBOX_1"/>
    <property type="match status" value="1"/>
</dbReference>
<dbReference type="SUPFAM" id="SSF46689">
    <property type="entry name" value="Homeodomain-like"/>
    <property type="match status" value="1"/>
</dbReference>
<organism evidence="9 10">
    <name type="scientific">Octodon degus</name>
    <name type="common">Degu</name>
    <name type="synonym">Sciurus degus</name>
    <dbReference type="NCBI Taxonomy" id="10160"/>
    <lineage>
        <taxon>Eukaryota</taxon>
        <taxon>Metazoa</taxon>
        <taxon>Chordata</taxon>
        <taxon>Craniata</taxon>
        <taxon>Vertebrata</taxon>
        <taxon>Euteleostomi</taxon>
        <taxon>Mammalia</taxon>
        <taxon>Eutheria</taxon>
        <taxon>Euarchontoglires</taxon>
        <taxon>Glires</taxon>
        <taxon>Rodentia</taxon>
        <taxon>Hystricomorpha</taxon>
        <taxon>Octodontidae</taxon>
        <taxon>Octodon</taxon>
    </lineage>
</organism>
<sequence>MAGEKNERPDTKEKKLKAKKVAASGTGKKGFTKTPAGRNLPVPPMPSCLQFPQAYSVPPRFPVTPPFTNPPRPSGIPSPPEPPASRGPPEPQKLRQQRTAYTPEQKRQLEDMFAKEMYPSLNQRRELAKNLKVSKEKVKVWFKNRRAKSRRKQRGRQQQPGARGPQEQPASGQASGSGPSSSSGPGQYPAPVQAPTDATPMLPVSEAFQVPAPGPSSAFPAEEPTFSTFCDHDQALGQPRCHSQQGTQDAATPAPAPAKPQDPDELQDPTVSELLSELMLSPDTLQYLQSSDFPEEDFQELVDYVQTLPMRS</sequence>
<evidence type="ECO:0000256" key="3">
    <source>
        <dbReference type="ARBA" id="ARBA00023155"/>
    </source>
</evidence>
<dbReference type="InParanoid" id="A0A6P3V8Z7"/>
<dbReference type="CDD" id="cd00086">
    <property type="entry name" value="homeodomain"/>
    <property type="match status" value="1"/>
</dbReference>
<feature type="region of interest" description="Disordered" evidence="7">
    <location>
        <begin position="1"/>
        <end position="117"/>
    </location>
</feature>
<feature type="compositionally biased region" description="Low complexity" evidence="7">
    <location>
        <begin position="156"/>
        <end position="191"/>
    </location>
</feature>
<dbReference type="PANTHER" id="PTHR45793">
    <property type="entry name" value="HOMEOBOX PROTEIN"/>
    <property type="match status" value="1"/>
</dbReference>
<dbReference type="RefSeq" id="XP_012368732.1">
    <property type="nucleotide sequence ID" value="XM_012513278.1"/>
</dbReference>
<reference evidence="10" key="1">
    <citation type="submission" date="2025-08" db="UniProtKB">
        <authorList>
            <consortium name="RefSeq"/>
        </authorList>
    </citation>
    <scope>IDENTIFICATION</scope>
</reference>
<gene>
    <name evidence="10" type="primary">LOC101564195</name>
</gene>
<dbReference type="InterPro" id="IPR017970">
    <property type="entry name" value="Homeobox_CS"/>
</dbReference>
<dbReference type="AlphaFoldDB" id="A0A6P3V8Z7"/>
<feature type="domain" description="Homeobox" evidence="8">
    <location>
        <begin position="92"/>
        <end position="152"/>
    </location>
</feature>
<evidence type="ECO:0000256" key="2">
    <source>
        <dbReference type="ARBA" id="ARBA00023125"/>
    </source>
</evidence>
<dbReference type="InterPro" id="IPR009057">
    <property type="entry name" value="Homeodomain-like_sf"/>
</dbReference>
<evidence type="ECO:0000313" key="10">
    <source>
        <dbReference type="RefSeq" id="XP_012368732.1"/>
    </source>
</evidence>
<dbReference type="GeneID" id="101564195"/>
<feature type="compositionally biased region" description="Pro residues" evidence="7">
    <location>
        <begin position="59"/>
        <end position="91"/>
    </location>
</feature>
<dbReference type="OrthoDB" id="9622713at2759"/>
<accession>A0A6P3V8Z7</accession>
<proteinExistence type="predicted"/>
<evidence type="ECO:0000256" key="4">
    <source>
        <dbReference type="ARBA" id="ARBA00023242"/>
    </source>
</evidence>
<feature type="DNA-binding region" description="Homeobox" evidence="5">
    <location>
        <begin position="94"/>
        <end position="153"/>
    </location>
</feature>
<name>A0A6P3V8Z7_OCTDE</name>
<evidence type="ECO:0000256" key="6">
    <source>
        <dbReference type="RuleBase" id="RU000682"/>
    </source>
</evidence>
<keyword evidence="9" id="KW-1185">Reference proteome</keyword>
<feature type="region of interest" description="Disordered" evidence="7">
    <location>
        <begin position="129"/>
        <end position="270"/>
    </location>
</feature>
<dbReference type="SMART" id="SM00389">
    <property type="entry name" value="HOX"/>
    <property type="match status" value="1"/>
</dbReference>
<dbReference type="Proteomes" id="UP000515203">
    <property type="component" value="Unplaced"/>
</dbReference>
<evidence type="ECO:0000256" key="5">
    <source>
        <dbReference type="PROSITE-ProRule" id="PRU00108"/>
    </source>
</evidence>
<keyword evidence="3 5" id="KW-0371">Homeobox</keyword>
<dbReference type="Pfam" id="PF00046">
    <property type="entry name" value="Homeodomain"/>
    <property type="match status" value="1"/>
</dbReference>
<keyword evidence="2 5" id="KW-0238">DNA-binding</keyword>
<dbReference type="GO" id="GO:0005634">
    <property type="term" value="C:nucleus"/>
    <property type="evidence" value="ECO:0007669"/>
    <property type="project" value="UniProtKB-SubCell"/>
</dbReference>
<feature type="compositionally biased region" description="Basic residues" evidence="7">
    <location>
        <begin position="140"/>
        <end position="155"/>
    </location>
</feature>
<protein>
    <submittedName>
        <fullName evidence="10">Homeobox protein prophet of Pit-1-like</fullName>
    </submittedName>
</protein>
<feature type="compositionally biased region" description="Basic and acidic residues" evidence="7">
    <location>
        <begin position="1"/>
        <end position="13"/>
    </location>
</feature>
<evidence type="ECO:0000313" key="9">
    <source>
        <dbReference type="Proteomes" id="UP000515203"/>
    </source>
</evidence>
<comment type="subcellular location">
    <subcellularLocation>
        <location evidence="1 5 6">Nucleus</location>
    </subcellularLocation>
</comment>